<dbReference type="GO" id="GO:0016787">
    <property type="term" value="F:hydrolase activity"/>
    <property type="evidence" value="ECO:0007669"/>
    <property type="project" value="UniProtKB-KW"/>
</dbReference>
<dbReference type="Proteomes" id="UP001187531">
    <property type="component" value="Unassembled WGS sequence"/>
</dbReference>
<dbReference type="InterPro" id="IPR000477">
    <property type="entry name" value="RT_dom"/>
</dbReference>
<dbReference type="InterPro" id="IPR041373">
    <property type="entry name" value="RT_RNaseH"/>
</dbReference>
<comment type="caution">
    <text evidence="9">The sequence shown here is derived from an EMBL/GenBank/DDBJ whole genome shotgun (WGS) entry which is preliminary data.</text>
</comment>
<evidence type="ECO:0000256" key="5">
    <source>
        <dbReference type="ARBA" id="ARBA00022801"/>
    </source>
</evidence>
<keyword evidence="4" id="KW-0255">Endonuclease</keyword>
<dbReference type="CDD" id="cd09274">
    <property type="entry name" value="RNase_HI_RT_Ty3"/>
    <property type="match status" value="1"/>
</dbReference>
<keyword evidence="6" id="KW-0695">RNA-directed DNA polymerase</keyword>
<evidence type="ECO:0000313" key="9">
    <source>
        <dbReference type="EMBL" id="KAK2723716.1"/>
    </source>
</evidence>
<gene>
    <name evidence="9" type="ORF">QYM36_002156</name>
</gene>
<dbReference type="PROSITE" id="PS50878">
    <property type="entry name" value="RT_POL"/>
    <property type="match status" value="1"/>
</dbReference>
<dbReference type="EMBL" id="JAVRJZ010000004">
    <property type="protein sequence ID" value="KAK2723716.1"/>
    <property type="molecule type" value="Genomic_DNA"/>
</dbReference>
<sequence>MSQTAPRNLISALILVNEIFDSDDESTDSDDESTDSENELYQDEEELNEPSILTKKVVTPTEWFNSMVMVEKKDGSIRLCIDPVDLNKSIKRPHYPIPTLDDVTSKLHGAKVFTKLDARSGYWSILLSDDSSYLMTFSTIYGRYRFKRMPFGIISAQDEFQRRMEDAFEGLEGFEIIIDDMIVYGNTQEEHDERLAAILERALVKGIRFNEEKCEFSVSRVKYFGHVIGSEGMQPDPDKIRAINNMPSPSCREELQTLLGMINYLAKYIPSLSTKNKKLRDLTKADPFIWEEEHTQILEDLKSSIVSNTPFFNHKSNNVELIVDASSHGLGAHLVSEGKVTAYASRSLSKTEQKYSQLEKELYAIVFGCKHFHHYLYGRHVEVTTDHRPLETVVANPIHKAPPRVQRLMLQLQPYDLSLKFRPGSEIPVADALSRLHLGDADPTLEESLDVYVHQVMKDISVNKYSFLRLLAVDIIRMIKIKYS</sequence>
<keyword evidence="1" id="KW-0808">Transferase</keyword>
<name>A0AA88LGP6_ARTSF</name>
<evidence type="ECO:0000256" key="2">
    <source>
        <dbReference type="ARBA" id="ARBA00022695"/>
    </source>
</evidence>
<dbReference type="AlphaFoldDB" id="A0AA88LGP6"/>
<dbReference type="PANTHER" id="PTHR37984">
    <property type="entry name" value="PROTEIN CBG26694"/>
    <property type="match status" value="1"/>
</dbReference>
<feature type="domain" description="Reverse transcriptase" evidence="8">
    <location>
        <begin position="51"/>
        <end position="228"/>
    </location>
</feature>
<evidence type="ECO:0000313" key="10">
    <source>
        <dbReference type="Proteomes" id="UP001187531"/>
    </source>
</evidence>
<evidence type="ECO:0000256" key="3">
    <source>
        <dbReference type="ARBA" id="ARBA00022722"/>
    </source>
</evidence>
<dbReference type="InterPro" id="IPR050951">
    <property type="entry name" value="Retrovirus_Pol_polyprotein"/>
</dbReference>
<accession>A0AA88LGP6</accession>
<dbReference type="InterPro" id="IPR043128">
    <property type="entry name" value="Rev_trsase/Diguanyl_cyclase"/>
</dbReference>
<evidence type="ECO:0000256" key="7">
    <source>
        <dbReference type="SAM" id="MobiDB-lite"/>
    </source>
</evidence>
<dbReference type="Pfam" id="PF00078">
    <property type="entry name" value="RVT_1"/>
    <property type="match status" value="1"/>
</dbReference>
<keyword evidence="3" id="KW-0540">Nuclease</keyword>
<dbReference type="PANTHER" id="PTHR37984:SF7">
    <property type="entry name" value="INTEGRASE CATALYTIC DOMAIN-CONTAINING PROTEIN"/>
    <property type="match status" value="1"/>
</dbReference>
<keyword evidence="2" id="KW-0548">Nucleotidyltransferase</keyword>
<evidence type="ECO:0000256" key="1">
    <source>
        <dbReference type="ARBA" id="ARBA00022679"/>
    </source>
</evidence>
<evidence type="ECO:0000256" key="6">
    <source>
        <dbReference type="ARBA" id="ARBA00022918"/>
    </source>
</evidence>
<dbReference type="Gene3D" id="3.10.10.10">
    <property type="entry name" value="HIV Type 1 Reverse Transcriptase, subunit A, domain 1"/>
    <property type="match status" value="1"/>
</dbReference>
<feature type="region of interest" description="Disordered" evidence="7">
    <location>
        <begin position="23"/>
        <end position="46"/>
    </location>
</feature>
<evidence type="ECO:0000259" key="8">
    <source>
        <dbReference type="PROSITE" id="PS50878"/>
    </source>
</evidence>
<dbReference type="SUPFAM" id="SSF56672">
    <property type="entry name" value="DNA/RNA polymerases"/>
    <property type="match status" value="1"/>
</dbReference>
<dbReference type="Pfam" id="PF17917">
    <property type="entry name" value="RT_RNaseH"/>
    <property type="match status" value="1"/>
</dbReference>
<dbReference type="Gene3D" id="3.30.70.270">
    <property type="match status" value="2"/>
</dbReference>
<evidence type="ECO:0000256" key="4">
    <source>
        <dbReference type="ARBA" id="ARBA00022759"/>
    </source>
</evidence>
<organism evidence="9 10">
    <name type="scientific">Artemia franciscana</name>
    <name type="common">Brine shrimp</name>
    <name type="synonym">Artemia sanfranciscana</name>
    <dbReference type="NCBI Taxonomy" id="6661"/>
    <lineage>
        <taxon>Eukaryota</taxon>
        <taxon>Metazoa</taxon>
        <taxon>Ecdysozoa</taxon>
        <taxon>Arthropoda</taxon>
        <taxon>Crustacea</taxon>
        <taxon>Branchiopoda</taxon>
        <taxon>Anostraca</taxon>
        <taxon>Artemiidae</taxon>
        <taxon>Artemia</taxon>
    </lineage>
</organism>
<reference evidence="9" key="1">
    <citation type="submission" date="2023-07" db="EMBL/GenBank/DDBJ databases">
        <title>Chromosome-level genome assembly of Artemia franciscana.</title>
        <authorList>
            <person name="Jo E."/>
        </authorList>
    </citation>
    <scope>NUCLEOTIDE SEQUENCE</scope>
    <source>
        <tissue evidence="9">Whole body</tissue>
    </source>
</reference>
<keyword evidence="10" id="KW-1185">Reference proteome</keyword>
<proteinExistence type="predicted"/>
<protein>
    <recommendedName>
        <fullName evidence="8">Reverse transcriptase domain-containing protein</fullName>
    </recommendedName>
</protein>
<dbReference type="InterPro" id="IPR043502">
    <property type="entry name" value="DNA/RNA_pol_sf"/>
</dbReference>
<dbReference type="CDD" id="cd01647">
    <property type="entry name" value="RT_LTR"/>
    <property type="match status" value="1"/>
</dbReference>
<keyword evidence="5" id="KW-0378">Hydrolase</keyword>
<dbReference type="GO" id="GO:0004519">
    <property type="term" value="F:endonuclease activity"/>
    <property type="evidence" value="ECO:0007669"/>
    <property type="project" value="UniProtKB-KW"/>
</dbReference>
<dbReference type="GO" id="GO:0003964">
    <property type="term" value="F:RNA-directed DNA polymerase activity"/>
    <property type="evidence" value="ECO:0007669"/>
    <property type="project" value="UniProtKB-KW"/>
</dbReference>